<dbReference type="AlphaFoldDB" id="A0A382Z2V3"/>
<organism evidence="1">
    <name type="scientific">marine metagenome</name>
    <dbReference type="NCBI Taxonomy" id="408172"/>
    <lineage>
        <taxon>unclassified sequences</taxon>
        <taxon>metagenomes</taxon>
        <taxon>ecological metagenomes</taxon>
    </lineage>
</organism>
<protein>
    <recommendedName>
        <fullName evidence="2">Outer membrane protein beta-barrel domain-containing protein</fullName>
    </recommendedName>
</protein>
<evidence type="ECO:0000313" key="1">
    <source>
        <dbReference type="EMBL" id="SVD89385.1"/>
    </source>
</evidence>
<reference evidence="1" key="1">
    <citation type="submission" date="2018-05" db="EMBL/GenBank/DDBJ databases">
        <authorList>
            <person name="Lanie J.A."/>
            <person name="Ng W.-L."/>
            <person name="Kazmierczak K.M."/>
            <person name="Andrzejewski T.M."/>
            <person name="Davidsen T.M."/>
            <person name="Wayne K.J."/>
            <person name="Tettelin H."/>
            <person name="Glass J.I."/>
            <person name="Rusch D."/>
            <person name="Podicherti R."/>
            <person name="Tsui H.-C.T."/>
            <person name="Winkler M.E."/>
        </authorList>
    </citation>
    <scope>NUCLEOTIDE SEQUENCE</scope>
</reference>
<evidence type="ECO:0008006" key="2">
    <source>
        <dbReference type="Google" id="ProtNLM"/>
    </source>
</evidence>
<sequence>EMSYMGDKDEDDDSEAGFYVSPGIGFDLGKVTVTADYNLGNEDWTWFALNAAYRF</sequence>
<accession>A0A382Z2V3</accession>
<dbReference type="EMBL" id="UINC01180273">
    <property type="protein sequence ID" value="SVD89385.1"/>
    <property type="molecule type" value="Genomic_DNA"/>
</dbReference>
<feature type="non-terminal residue" evidence="1">
    <location>
        <position position="1"/>
    </location>
</feature>
<proteinExistence type="predicted"/>
<name>A0A382Z2V3_9ZZZZ</name>
<gene>
    <name evidence="1" type="ORF">METZ01_LOCUS442239</name>
</gene>